<evidence type="ECO:0000256" key="2">
    <source>
        <dbReference type="ARBA" id="ARBA00022692"/>
    </source>
</evidence>
<comment type="subcellular location">
    <subcellularLocation>
        <location evidence="1">Membrane</location>
        <topology evidence="1">Multi-pass membrane protein</topology>
    </subcellularLocation>
</comment>
<name>A0A9X9L7W4_BLUGR</name>
<dbReference type="Pfam" id="PF05241">
    <property type="entry name" value="EBP"/>
    <property type="match status" value="1"/>
</dbReference>
<dbReference type="PANTHER" id="PTHR31204:SF1">
    <property type="entry name" value="SIGMA INTRACELLULAR RECEPTOR 2"/>
    <property type="match status" value="1"/>
</dbReference>
<dbReference type="PANTHER" id="PTHR31204">
    <property type="entry name" value="SIGMA INTRACELLULAR RECEPTOR 2"/>
    <property type="match status" value="1"/>
</dbReference>
<evidence type="ECO:0000256" key="3">
    <source>
        <dbReference type="ARBA" id="ARBA00022989"/>
    </source>
</evidence>
<dbReference type="GO" id="GO:0005783">
    <property type="term" value="C:endoplasmic reticulum"/>
    <property type="evidence" value="ECO:0007669"/>
    <property type="project" value="TreeGrafter"/>
</dbReference>
<keyword evidence="2 5" id="KW-0812">Transmembrane</keyword>
<keyword evidence="4 5" id="KW-0472">Membrane</keyword>
<dbReference type="AlphaFoldDB" id="A0A9X9L7W4"/>
<feature type="transmembrane region" description="Helical" evidence="6">
    <location>
        <begin position="83"/>
        <end position="105"/>
    </location>
</feature>
<evidence type="ECO:0000256" key="1">
    <source>
        <dbReference type="ARBA" id="ARBA00004141"/>
    </source>
</evidence>
<evidence type="ECO:0000259" key="7">
    <source>
        <dbReference type="PROSITE" id="PS51751"/>
    </source>
</evidence>
<dbReference type="GO" id="GO:0016020">
    <property type="term" value="C:membrane"/>
    <property type="evidence" value="ECO:0007669"/>
    <property type="project" value="UniProtKB-SubCell"/>
</dbReference>
<gene>
    <name evidence="8" type="ORF">BGT96224V316_LOCUS579</name>
</gene>
<feature type="transmembrane region" description="Helical" evidence="6">
    <location>
        <begin position="50"/>
        <end position="71"/>
    </location>
</feature>
<dbReference type="PROSITE" id="PS51751">
    <property type="entry name" value="EXPERA"/>
    <property type="match status" value="1"/>
</dbReference>
<feature type="transmembrane region" description="Helical" evidence="6">
    <location>
        <begin position="111"/>
        <end position="131"/>
    </location>
</feature>
<evidence type="ECO:0000256" key="6">
    <source>
        <dbReference type="SAM" id="Phobius"/>
    </source>
</evidence>
<proteinExistence type="predicted"/>
<keyword evidence="3 5" id="KW-1133">Transmembrane helix</keyword>
<keyword evidence="9" id="KW-1185">Reference proteome</keyword>
<feature type="domain" description="EXPERA" evidence="7">
    <location>
        <begin position="1"/>
        <end position="131"/>
    </location>
</feature>
<dbReference type="Proteomes" id="UP000324639">
    <property type="component" value="Chromosome Bgt_-01"/>
</dbReference>
<dbReference type="InterPro" id="IPR033118">
    <property type="entry name" value="EXPERA"/>
</dbReference>
<dbReference type="InterPro" id="IPR051987">
    <property type="entry name" value="Sigma-2_receptor-like"/>
</dbReference>
<sequence>MCVFGVANKMVIVVDLQVIYPPIIVPAFMIDLKAFYVETFDDRFFRTPPPFFQLFVWLEILYQAPVIAWSLGGLYRNSSKVPLVLLPYALVVFLTTLTCIVEYSFWDTLLYQKICLTALYGPYLALCAFYPHTSCLPWSKKTDVIKAALMASDMYLRLDKMINTKDTLRKKSRLE</sequence>
<dbReference type="EMBL" id="LR026984">
    <property type="protein sequence ID" value="VCU39334.1"/>
    <property type="molecule type" value="Genomic_DNA"/>
</dbReference>
<evidence type="ECO:0000256" key="5">
    <source>
        <dbReference type="PROSITE-ProRule" id="PRU01087"/>
    </source>
</evidence>
<organism evidence="8 9">
    <name type="scientific">Blumeria graminis f. sp. tritici</name>
    <dbReference type="NCBI Taxonomy" id="62690"/>
    <lineage>
        <taxon>Eukaryota</taxon>
        <taxon>Fungi</taxon>
        <taxon>Dikarya</taxon>
        <taxon>Ascomycota</taxon>
        <taxon>Pezizomycotina</taxon>
        <taxon>Leotiomycetes</taxon>
        <taxon>Erysiphales</taxon>
        <taxon>Erysiphaceae</taxon>
        <taxon>Blumeria</taxon>
    </lineage>
</organism>
<evidence type="ECO:0000256" key="4">
    <source>
        <dbReference type="ARBA" id="ARBA00023136"/>
    </source>
</evidence>
<protein>
    <submittedName>
        <fullName evidence="8">Bgt-4191</fullName>
    </submittedName>
</protein>
<accession>A0A9X9L7W4</accession>
<feature type="transmembrane region" description="Helical" evidence="6">
    <location>
        <begin position="12"/>
        <end position="30"/>
    </location>
</feature>
<evidence type="ECO:0000313" key="8">
    <source>
        <dbReference type="EMBL" id="VCU39334.1"/>
    </source>
</evidence>
<reference evidence="8 9" key="1">
    <citation type="submission" date="2018-08" db="EMBL/GenBank/DDBJ databases">
        <authorList>
            <person name="Muller C M."/>
        </authorList>
    </citation>
    <scope>NUCLEOTIDE SEQUENCE [LARGE SCALE GENOMIC DNA]</scope>
</reference>
<evidence type="ECO:0000313" key="9">
    <source>
        <dbReference type="Proteomes" id="UP000324639"/>
    </source>
</evidence>